<proteinExistence type="predicted"/>
<dbReference type="OrthoDB" id="3221235at2759"/>
<dbReference type="Proteomes" id="UP000053593">
    <property type="component" value="Unassembled WGS sequence"/>
</dbReference>
<dbReference type="Gene3D" id="3.80.10.10">
    <property type="entry name" value="Ribonuclease Inhibitor"/>
    <property type="match status" value="1"/>
</dbReference>
<dbReference type="AlphaFoldDB" id="A0A0D0CHA7"/>
<dbReference type="Gene3D" id="1.20.1280.50">
    <property type="match status" value="1"/>
</dbReference>
<evidence type="ECO:0008006" key="3">
    <source>
        <dbReference type="Google" id="ProtNLM"/>
    </source>
</evidence>
<evidence type="ECO:0000313" key="1">
    <source>
        <dbReference type="EMBL" id="KIK62004.1"/>
    </source>
</evidence>
<dbReference type="EMBL" id="KN834769">
    <property type="protein sequence ID" value="KIK62004.1"/>
    <property type="molecule type" value="Genomic_DNA"/>
</dbReference>
<name>A0A0D0CHA7_9AGAR</name>
<dbReference type="HOGENOM" id="CLU_022825_0_0_1"/>
<accession>A0A0D0CHA7</accession>
<dbReference type="InterPro" id="IPR032675">
    <property type="entry name" value="LRR_dom_sf"/>
</dbReference>
<protein>
    <recommendedName>
        <fullName evidence="3">F-box domain-containing protein</fullName>
    </recommendedName>
</protein>
<evidence type="ECO:0000313" key="2">
    <source>
        <dbReference type="Proteomes" id="UP000053593"/>
    </source>
</evidence>
<gene>
    <name evidence="1" type="ORF">GYMLUDRAFT_42436</name>
</gene>
<keyword evidence="2" id="KW-1185">Reference proteome</keyword>
<organism evidence="1 2">
    <name type="scientific">Collybiopsis luxurians FD-317 M1</name>
    <dbReference type="NCBI Taxonomy" id="944289"/>
    <lineage>
        <taxon>Eukaryota</taxon>
        <taxon>Fungi</taxon>
        <taxon>Dikarya</taxon>
        <taxon>Basidiomycota</taxon>
        <taxon>Agaricomycotina</taxon>
        <taxon>Agaricomycetes</taxon>
        <taxon>Agaricomycetidae</taxon>
        <taxon>Agaricales</taxon>
        <taxon>Marasmiineae</taxon>
        <taxon>Omphalotaceae</taxon>
        <taxon>Collybiopsis</taxon>
        <taxon>Collybiopsis luxurians</taxon>
    </lineage>
</organism>
<reference evidence="1 2" key="1">
    <citation type="submission" date="2014-04" db="EMBL/GenBank/DDBJ databases">
        <title>Evolutionary Origins and Diversification of the Mycorrhizal Mutualists.</title>
        <authorList>
            <consortium name="DOE Joint Genome Institute"/>
            <consortium name="Mycorrhizal Genomics Consortium"/>
            <person name="Kohler A."/>
            <person name="Kuo A."/>
            <person name="Nagy L.G."/>
            <person name="Floudas D."/>
            <person name="Copeland A."/>
            <person name="Barry K.W."/>
            <person name="Cichocki N."/>
            <person name="Veneault-Fourrey C."/>
            <person name="LaButti K."/>
            <person name="Lindquist E.A."/>
            <person name="Lipzen A."/>
            <person name="Lundell T."/>
            <person name="Morin E."/>
            <person name="Murat C."/>
            <person name="Riley R."/>
            <person name="Ohm R."/>
            <person name="Sun H."/>
            <person name="Tunlid A."/>
            <person name="Henrissat B."/>
            <person name="Grigoriev I.V."/>
            <person name="Hibbett D.S."/>
            <person name="Martin F."/>
        </authorList>
    </citation>
    <scope>NUCLEOTIDE SEQUENCE [LARGE SCALE GENOMIC DNA]</scope>
    <source>
        <strain evidence="1 2">FD-317 M1</strain>
    </source>
</reference>
<sequence>MSSVPPPLTWDAATSPFASVIGTNHVPSLKELAQLKAVLVEPQQELHHLESEITRIRTVLDGLLSQKKNVKTYIDAHQALMSPIRRIPSETLAEIFRWCLPSETAYGLRSLKHAPLLLTMVCRDWRRVARETPQLWTSLHIYFPSHLVQGAASQRIAGVNLWLQRSGMLPVSISLHGNPIHTPIVMEYPEAPGNMALMIKSLLVFRDRIQHMNLALKRTDLMMFLKLLASDSSFPHLTSVILDEPGHRSFHNPWGTPADEAPYYGTLLSQASMPMLQSLEIKIPRDGEEICLSMLPCHWSSLTNLSIKDFLTPVDLFRILTGSSALKSLDIGFMVSEASEQDHSFDESALFPTATLADLVVLHLRISVEAFCPPYVDRGQWQSQYVARISTITSCIICPSLRSLRVSMDVAKITFLQVPPFNLPWHELETLGLGIPMTSEVFTEFLSLVPNVTLLDFVDAGNFIGQQGTSTLADSHLLGLTPSPSNPLPLCPLLRRFRMIDHIVDWSRHWSIRALTDFITARRKARILDFCHILFATSPLFSDEEVLRLQQAREDGLGLHLHQAKMLDAFRVEDGPMAGLVEKYNFSPATLSDMVRKDGSFETDVII</sequence>